<proteinExistence type="predicted"/>
<dbReference type="InterPro" id="IPR021373">
    <property type="entry name" value="DUF2993"/>
</dbReference>
<accession>A0ABW1WYB1</accession>
<dbReference type="EMBL" id="JBHSUA010000007">
    <property type="protein sequence ID" value="MFC6395788.1"/>
    <property type="molecule type" value="Genomic_DNA"/>
</dbReference>
<dbReference type="Proteomes" id="UP001596266">
    <property type="component" value="Unassembled WGS sequence"/>
</dbReference>
<organism evidence="1 2">
    <name type="scientific">Luteococcus sanguinis</name>
    <dbReference type="NCBI Taxonomy" id="174038"/>
    <lineage>
        <taxon>Bacteria</taxon>
        <taxon>Bacillati</taxon>
        <taxon>Actinomycetota</taxon>
        <taxon>Actinomycetes</taxon>
        <taxon>Propionibacteriales</taxon>
        <taxon>Propionibacteriaceae</taxon>
        <taxon>Luteococcus</taxon>
    </lineage>
</organism>
<protein>
    <submittedName>
        <fullName evidence="1">LmeA family phospholipid-binding protein</fullName>
    </submittedName>
</protein>
<name>A0ABW1WYB1_9ACTN</name>
<reference evidence="2" key="1">
    <citation type="journal article" date="2019" name="Int. J. Syst. Evol. Microbiol.">
        <title>The Global Catalogue of Microorganisms (GCM) 10K type strain sequencing project: providing services to taxonomists for standard genome sequencing and annotation.</title>
        <authorList>
            <consortium name="The Broad Institute Genomics Platform"/>
            <consortium name="The Broad Institute Genome Sequencing Center for Infectious Disease"/>
            <person name="Wu L."/>
            <person name="Ma J."/>
        </authorList>
    </citation>
    <scope>NUCLEOTIDE SEQUENCE [LARGE SCALE GENOMIC DNA]</scope>
    <source>
        <strain evidence="2">CGMCC 1.15277</strain>
    </source>
</reference>
<evidence type="ECO:0000313" key="2">
    <source>
        <dbReference type="Proteomes" id="UP001596266"/>
    </source>
</evidence>
<gene>
    <name evidence="1" type="ORF">ACFP57_02090</name>
</gene>
<evidence type="ECO:0000313" key="1">
    <source>
        <dbReference type="EMBL" id="MFC6395788.1"/>
    </source>
</evidence>
<comment type="caution">
    <text evidence="1">The sequence shown here is derived from an EMBL/GenBank/DDBJ whole genome shotgun (WGS) entry which is preliminary data.</text>
</comment>
<dbReference type="RefSeq" id="WP_343884487.1">
    <property type="nucleotide sequence ID" value="NZ_BAAAKI010000002.1"/>
</dbReference>
<sequence>MRRLLTGLLVTLLVLGGLGAVGDELLRSEAEKRVATTLAARLGTTPDVQAHGWPFCAMLVTHRLPGAQVRADQISGHVDGQQVSVTDLLVEADSITNPTDLDQAKVGRVVVHGTADWATLSRRLDLAVSDGGDGRMKVATTVAGQQVELVGQPVIAGDGLSFSNATGTLGGKPLDQGLVEAAVMVAQSELQLPRVEGFTLSDVEVVEGGLRVGLVGNDVAVSRFR</sequence>
<keyword evidence="2" id="KW-1185">Reference proteome</keyword>
<dbReference type="Pfam" id="PF11209">
    <property type="entry name" value="LmeA"/>
    <property type="match status" value="1"/>
</dbReference>